<dbReference type="EMBL" id="CP007029">
    <property type="protein sequence ID" value="AHF00238.1"/>
    <property type="molecule type" value="Genomic_DNA"/>
</dbReference>
<evidence type="ECO:0007829" key="7">
    <source>
        <dbReference type="PDB" id="5N1T"/>
    </source>
</evidence>
<evidence type="ECO:0000256" key="3">
    <source>
        <dbReference type="SAM" id="SignalP"/>
    </source>
</evidence>
<dbReference type="InterPro" id="IPR014756">
    <property type="entry name" value="Ig_E-set"/>
</dbReference>
<keyword evidence="1 3" id="KW-0732">Signal</keyword>
<dbReference type="Gene3D" id="2.60.40.1220">
    <property type="match status" value="1"/>
</dbReference>
<dbReference type="PDB" id="8YTQ">
    <property type="method" value="X-ray"/>
    <property type="resolution" value="1.70 A"/>
    <property type="chains" value="A/B/C/D=31-160"/>
</dbReference>
<dbReference type="AlphaFoldDB" id="W0DSL1"/>
<dbReference type="PDB" id="5N1T">
    <property type="method" value="X-ray"/>
    <property type="resolution" value="2.60 A"/>
    <property type="chains" value="M/W=1-160"/>
</dbReference>
<dbReference type="RefSeq" id="WP_006748989.1">
    <property type="nucleotide sequence ID" value="NZ_CP007029.1"/>
</dbReference>
<dbReference type="HOGENOM" id="CLU_1651393_0_0_6"/>
<keyword evidence="7 8" id="KW-0479">Metal-binding</keyword>
<dbReference type="SMR" id="W0DSL1"/>
<keyword evidence="7 8" id="KW-0002">3D-structure</keyword>
<dbReference type="Proteomes" id="UP000005289">
    <property type="component" value="Chromosome"/>
</dbReference>
<evidence type="ECO:0000313" key="6">
    <source>
        <dbReference type="Proteomes" id="UP000005289"/>
    </source>
</evidence>
<dbReference type="KEGG" id="tti:THITH_13340"/>
<dbReference type="InterPro" id="IPR014755">
    <property type="entry name" value="Cu-Rt/internalin_Ig-like"/>
</dbReference>
<feature type="chain" id="PRO_5004787005" description="CopC domain-containing protein" evidence="3">
    <location>
        <begin position="29"/>
        <end position="160"/>
    </location>
</feature>
<dbReference type="SUPFAM" id="SSF81296">
    <property type="entry name" value="E set domains"/>
    <property type="match status" value="1"/>
</dbReference>
<name>W0DSL1_9GAMM</name>
<accession>W0DSL1</accession>
<feature type="domain" description="CopC" evidence="4">
    <location>
        <begin position="31"/>
        <end position="150"/>
    </location>
</feature>
<dbReference type="PDBsum" id="5N1T"/>
<dbReference type="GO" id="GO:0046688">
    <property type="term" value="P:response to copper ion"/>
    <property type="evidence" value="ECO:0007669"/>
    <property type="project" value="InterPro"/>
</dbReference>
<protein>
    <recommendedName>
        <fullName evidence="4">CopC domain-containing protein</fullName>
    </recommendedName>
</protein>
<sequence>MYATKPGLARLAPAVLAAAVFVATPGTADAHAHLRAADPPEAIVDAAGLREIRLVFSEPVVDRFSTFRAFRLSLPENGIRNLTQLNTLASELGVDTEESAHHEVELESDLSSQSAEVTLHSDEPLPAGAYAVVWRVLSVDGHTTTGFHAFVHAGGTASSH</sequence>
<dbReference type="OrthoDB" id="5568545at2"/>
<evidence type="ECO:0007829" key="9">
    <source>
        <dbReference type="PDB" id="8YTR"/>
    </source>
</evidence>
<keyword evidence="6" id="KW-1185">Reference proteome</keyword>
<dbReference type="Pfam" id="PF04234">
    <property type="entry name" value="CopC"/>
    <property type="match status" value="1"/>
</dbReference>
<dbReference type="STRING" id="713585.THITH_13340"/>
<evidence type="ECO:0007829" key="8">
    <source>
        <dbReference type="PDB" id="8YTQ"/>
    </source>
</evidence>
<dbReference type="PDB" id="8YTR">
    <property type="method" value="X-ray"/>
    <property type="resolution" value="1.80 A"/>
    <property type="chains" value="A/B=31-160"/>
</dbReference>
<feature type="signal peptide" evidence="3">
    <location>
        <begin position="1"/>
        <end position="28"/>
    </location>
</feature>
<feature type="binding site" evidence="8">
    <location>
        <position position="142"/>
    </location>
    <ligand>
        <name>Cu(2+)</name>
        <dbReference type="ChEBI" id="CHEBI:29036"/>
        <label>2</label>
    </ligand>
</feature>
<gene>
    <name evidence="5" type="ORF">THITH_13340</name>
</gene>
<reference evidence="9" key="4">
    <citation type="journal article" date="2025" name="Int. J. Biol. Macromol.">
        <title>CopC as a potential metallochaperone delivering copper ions to the active site of a thiocyanate dehydrogenase.</title>
        <authorList>
            <person name="Solovieva A.Y."/>
            <person name="Kulikova O.G."/>
            <person name="Varfolomeeva L.A."/>
            <person name="Dergousova N.I."/>
            <person name="Boyko K.M."/>
            <person name="Khrenova M.G."/>
            <person name="Tikhonova T.V."/>
            <person name="Popov V.O."/>
        </authorList>
    </citation>
    <scope>X-RAY CRYSTALLOGRAPHY (1.80 ANGSTROMS) OF 31-160 IN COMPLEX WITH CU(2+)</scope>
</reference>
<feature type="binding site" evidence="7 9">
    <location>
        <position position="140"/>
    </location>
    <ligand>
        <name>Cu(2+)</name>
        <dbReference type="ChEBI" id="CHEBI:29036"/>
        <label>1</label>
    </ligand>
</feature>
<evidence type="ECO:0000256" key="2">
    <source>
        <dbReference type="ARBA" id="ARBA00023008"/>
    </source>
</evidence>
<feature type="binding site" evidence="7 9">
    <location>
        <position position="31"/>
    </location>
    <ligand>
        <name>Cu(2+)</name>
        <dbReference type="ChEBI" id="CHEBI:29036"/>
        <label>1</label>
    </ligand>
</feature>
<evidence type="ECO:0000259" key="4">
    <source>
        <dbReference type="Pfam" id="PF04234"/>
    </source>
</evidence>
<reference evidence="7" key="2">
    <citation type="journal article" date="2018" name="Acta Crystallogr. D Struct. Biol.">
        <title>Structure of the flavocytochrome c sulfide dehydrogenase associated with the copper-binding protein CopC from the haloalkaliphilic sulfur-oxidizing bacterium Thioalkalivibrio paradoxusARh 1.</title>
        <authorList>
            <person name="Osipov E.M."/>
            <person name="Lilina A.V."/>
            <person name="Tsallagov S.I."/>
            <person name="Safonova T.N."/>
            <person name="Sorokin D.Y."/>
            <person name="Tikhonova T.V."/>
            <person name="Popov V.O."/>
        </authorList>
    </citation>
    <scope>X-RAY CRYSTALLOGRAPHY (2.60 ANGSTROMS) IN COMPLEX WITH CU(2+)</scope>
</reference>
<keyword evidence="2" id="KW-0186">Copper</keyword>
<dbReference type="GO" id="GO:0005507">
    <property type="term" value="F:copper ion binding"/>
    <property type="evidence" value="ECO:0007669"/>
    <property type="project" value="InterPro"/>
</dbReference>
<feature type="binding site" evidence="7 9">
    <location>
        <position position="142"/>
    </location>
    <ligand>
        <name>Cu(2+)</name>
        <dbReference type="ChEBI" id="CHEBI:29036"/>
        <label>1</label>
    </ligand>
</feature>
<dbReference type="GO" id="GO:0042597">
    <property type="term" value="C:periplasmic space"/>
    <property type="evidence" value="ECO:0007669"/>
    <property type="project" value="InterPro"/>
</dbReference>
<evidence type="ECO:0000313" key="5">
    <source>
        <dbReference type="EMBL" id="AHF00238.1"/>
    </source>
</evidence>
<organism evidence="5 6">
    <name type="scientific">Thioalkalivibrio paradoxus ARh 1</name>
    <dbReference type="NCBI Taxonomy" id="713585"/>
    <lineage>
        <taxon>Bacteria</taxon>
        <taxon>Pseudomonadati</taxon>
        <taxon>Pseudomonadota</taxon>
        <taxon>Gammaproteobacteria</taxon>
        <taxon>Chromatiales</taxon>
        <taxon>Ectothiorhodospiraceae</taxon>
        <taxon>Thioalkalivibrio</taxon>
    </lineage>
</organism>
<dbReference type="InterPro" id="IPR007348">
    <property type="entry name" value="CopC_dom"/>
</dbReference>
<reference evidence="8" key="3">
    <citation type="submission" date="2024-03" db="PDB data bank">
        <title>The structure of apoCopC from Thioalkalivibrio paradoxus.</title>
        <authorList>
            <person name="Kulikova O.G."/>
            <person name="Solovieva A.Y."/>
            <person name="Varfolomeeva L.A."/>
            <person name="Dergousova N.I."/>
            <person name="Boyko K.M."/>
            <person name="Tikhonova T.V."/>
            <person name="Popov V.O."/>
        </authorList>
    </citation>
    <scope>X-RAY CRYSTALLOGRAPHY (1.70 ANGSTROMS) OF 31-160 IN COMPLEX WITH CU(2+)</scope>
</reference>
<feature type="binding site" evidence="8">
    <location>
        <position position="140"/>
    </location>
    <ligand>
        <name>Cu(2+)</name>
        <dbReference type="ChEBI" id="CHEBI:29036"/>
        <label>2</label>
    </ligand>
</feature>
<evidence type="ECO:0000256" key="1">
    <source>
        <dbReference type="ARBA" id="ARBA00022729"/>
    </source>
</evidence>
<reference evidence="5 6" key="1">
    <citation type="submission" date="2013-12" db="EMBL/GenBank/DDBJ databases">
        <authorList>
            <consortium name="DOE Joint Genome Institute"/>
            <person name="Muyzer G."/>
            <person name="Huntemann M."/>
            <person name="Han J."/>
            <person name="Chen A."/>
            <person name="Kyrpides N."/>
            <person name="Mavromatis K."/>
            <person name="Markowitz V."/>
            <person name="Palaniappan K."/>
            <person name="Ivanova N."/>
            <person name="Schaumberg A."/>
            <person name="Pati A."/>
            <person name="Liolios K."/>
            <person name="Nordberg H.P."/>
            <person name="Cantor M.N."/>
            <person name="Hua S.X."/>
            <person name="Woyke T."/>
        </authorList>
    </citation>
    <scope>NUCLEOTIDE SEQUENCE [LARGE SCALE GENOMIC DNA]</scope>
    <source>
        <strain evidence="5 6">ARh 1</strain>
    </source>
</reference>
<proteinExistence type="evidence at protein level"/>